<feature type="region of interest" description="Disordered" evidence="6">
    <location>
        <begin position="534"/>
        <end position="593"/>
    </location>
</feature>
<keyword evidence="3" id="KW-0805">Transcription regulation</keyword>
<reference evidence="8" key="1">
    <citation type="submission" date="2020-08" db="EMBL/GenBank/DDBJ databases">
        <authorList>
            <person name="Zhao Y."/>
            <person name="Zhang X."/>
            <person name="Zheng W."/>
        </authorList>
    </citation>
    <scope>NUCLEOTIDE SEQUENCE</scope>
</reference>
<sequence>MAVQHYHPLCVPPAHPSFQEGSRVEAFSQHQSFQRESSADQSLERGNEVTPSQTKQLCSPGLASNARTQRSATGSCYTGSVNAQHIGLSGFGLERPEKQIRIELERLYNVLQRSDKYQKYREKQPILTAAEVLARDAADRKERERREAENVPQNQKDTTVWPDFLEFAFWKALVQWPPMGRKKYMLEGVLKGRNELVQDSIYRDTGITRDRKQISSHLQVLKGHLKGIPVALAYMAAPGEPTKRHRGSVTSELHHSSHLGGCQHAQSTESVTKYEHNAFSPHVWPHLGGPQSDPTLSAGSDTQSLASPFTVAAFTMLVDGDRQPMHCFTQMHPNSRVNSLRIADLSSWRRQYPEFDFLRTQAECWKRDGQTVLVCDASIKILTEARPKAKFSITLNLQSYLDLSRLESLECTTRFYDDGDLLTNRQFGSTNQELKERHTSCRYEPDLQGPTDRLNIAFGSQFWASRMAEYQTLQQRDENSVGNSLMGLTATQDVYGTIPETGETARLCTVLWRFQQASPSEKSGSMKWRSVTFANSSETNDHSRCQGTEDNAQRMERDREEVMTDPSSASETYPLHHQVSPLPSDFSNPHTAHSSCEALPYLEHLPQPLSYHALASMQPDLDQAHASASTTASDYSQHSFARPSTQDMSPNAHDSSFDFDDGSVRMSDPFELAVNTSAYQDFGDQYTNIEDMHELSHLGHRDWARMGLVMSEEGQLLPLIANNDIHDSSHIAHYSTKPNWQHTNVVSHLESTAEPYHPGPGSQRHSQTTQGHESLERTYHQQANQGRELTEHGFLNMHSNCNRLAWDFRGLQQPFQGDMGCGTAASNPGYGEQRAHDSGFETTDPFEGDQANRGY</sequence>
<organism evidence="8">
    <name type="scientific">Stemphylium eturmiunum</name>
    <dbReference type="NCBI Taxonomy" id="235069"/>
    <lineage>
        <taxon>Eukaryota</taxon>
        <taxon>Fungi</taxon>
        <taxon>Dikarya</taxon>
        <taxon>Ascomycota</taxon>
        <taxon>Pezizomycotina</taxon>
        <taxon>Dothideomycetes</taxon>
        <taxon>Pleosporomycetidae</taxon>
        <taxon>Pleosporales</taxon>
        <taxon>Pleosporineae</taxon>
        <taxon>Pleosporaceae</taxon>
        <taxon>Stemphylium</taxon>
    </lineage>
</organism>
<feature type="domain" description="TEA" evidence="7">
    <location>
        <begin position="152"/>
        <end position="221"/>
    </location>
</feature>
<evidence type="ECO:0000259" key="7">
    <source>
        <dbReference type="SMART" id="SM00426"/>
    </source>
</evidence>
<comment type="similarity">
    <text evidence="2">Belongs to the TEC1 family.</text>
</comment>
<evidence type="ECO:0000256" key="1">
    <source>
        <dbReference type="ARBA" id="ARBA00004123"/>
    </source>
</evidence>
<comment type="subcellular location">
    <subcellularLocation>
        <location evidence="1">Nucleus</location>
    </subcellularLocation>
</comment>
<dbReference type="PANTHER" id="PTHR11834:SF0">
    <property type="entry name" value="PROTEIN SCALLOPED"/>
    <property type="match status" value="1"/>
</dbReference>
<dbReference type="GO" id="GO:0000978">
    <property type="term" value="F:RNA polymerase II cis-regulatory region sequence-specific DNA binding"/>
    <property type="evidence" value="ECO:0007669"/>
    <property type="project" value="TreeGrafter"/>
</dbReference>
<evidence type="ECO:0000313" key="8">
    <source>
        <dbReference type="EMBL" id="UFQ90404.1"/>
    </source>
</evidence>
<feature type="compositionally biased region" description="Polar residues" evidence="6">
    <location>
        <begin position="763"/>
        <end position="772"/>
    </location>
</feature>
<name>A0A8K1SZ34_9PLEO</name>
<feature type="region of interest" description="Disordered" evidence="6">
    <location>
        <begin position="30"/>
        <end position="65"/>
    </location>
</feature>
<feature type="region of interest" description="Disordered" evidence="6">
    <location>
        <begin position="819"/>
        <end position="855"/>
    </location>
</feature>
<feature type="compositionally biased region" description="Polar residues" evidence="6">
    <location>
        <begin position="292"/>
        <end position="301"/>
    </location>
</feature>
<evidence type="ECO:0000256" key="5">
    <source>
        <dbReference type="ARBA" id="ARBA00023242"/>
    </source>
</evidence>
<dbReference type="AlphaFoldDB" id="A0A8K1SZ34"/>
<dbReference type="InterPro" id="IPR050937">
    <property type="entry name" value="TEC1_TEAD_TF"/>
</dbReference>
<keyword evidence="5" id="KW-0539">Nucleus</keyword>
<evidence type="ECO:0000256" key="2">
    <source>
        <dbReference type="ARBA" id="ARBA00008421"/>
    </source>
</evidence>
<protein>
    <submittedName>
        <fullName evidence="8">AbaA</fullName>
    </submittedName>
</protein>
<dbReference type="SMART" id="SM00426">
    <property type="entry name" value="TEA"/>
    <property type="match status" value="1"/>
</dbReference>
<dbReference type="PANTHER" id="PTHR11834">
    <property type="entry name" value="TRANSCRIPTIONAL ENHANCER FACTOR TEF RELATED"/>
    <property type="match status" value="1"/>
</dbReference>
<evidence type="ECO:0000256" key="4">
    <source>
        <dbReference type="ARBA" id="ARBA00023163"/>
    </source>
</evidence>
<evidence type="ECO:0000256" key="6">
    <source>
        <dbReference type="SAM" id="MobiDB-lite"/>
    </source>
</evidence>
<dbReference type="Pfam" id="PF01285">
    <property type="entry name" value="TEA"/>
    <property type="match status" value="1"/>
</dbReference>
<feature type="compositionally biased region" description="Basic and acidic residues" evidence="6">
    <location>
        <begin position="551"/>
        <end position="562"/>
    </location>
</feature>
<dbReference type="GO" id="GO:0005634">
    <property type="term" value="C:nucleus"/>
    <property type="evidence" value="ECO:0007669"/>
    <property type="project" value="UniProtKB-SubCell"/>
</dbReference>
<feature type="compositionally biased region" description="Polar residues" evidence="6">
    <location>
        <begin position="626"/>
        <end position="654"/>
    </location>
</feature>
<proteinExistence type="inferred from homology"/>
<dbReference type="GO" id="GO:0000981">
    <property type="term" value="F:DNA-binding transcription factor activity, RNA polymerase II-specific"/>
    <property type="evidence" value="ECO:0007669"/>
    <property type="project" value="TreeGrafter"/>
</dbReference>
<feature type="region of interest" description="Disordered" evidence="6">
    <location>
        <begin position="282"/>
        <end position="301"/>
    </location>
</feature>
<keyword evidence="4" id="KW-0804">Transcription</keyword>
<feature type="region of interest" description="Disordered" evidence="6">
    <location>
        <begin position="622"/>
        <end position="660"/>
    </location>
</feature>
<evidence type="ECO:0000256" key="3">
    <source>
        <dbReference type="ARBA" id="ARBA00023015"/>
    </source>
</evidence>
<feature type="region of interest" description="Disordered" evidence="6">
    <location>
        <begin position="240"/>
        <end position="271"/>
    </location>
</feature>
<dbReference type="InterPro" id="IPR038096">
    <property type="entry name" value="TEA/ATTS_sf"/>
</dbReference>
<feature type="compositionally biased region" description="Polar residues" evidence="6">
    <location>
        <begin position="30"/>
        <end position="41"/>
    </location>
</feature>
<dbReference type="InterPro" id="IPR000818">
    <property type="entry name" value="TEA/ATTS_dom"/>
</dbReference>
<dbReference type="Gene3D" id="6.10.20.40">
    <property type="entry name" value="TEA/ATTS domain"/>
    <property type="match status" value="1"/>
</dbReference>
<feature type="region of interest" description="Disordered" evidence="6">
    <location>
        <begin position="750"/>
        <end position="786"/>
    </location>
</feature>
<dbReference type="EMBL" id="MT925645">
    <property type="protein sequence ID" value="UFQ90404.1"/>
    <property type="molecule type" value="Genomic_DNA"/>
</dbReference>
<dbReference type="PRINTS" id="PR00065">
    <property type="entry name" value="TEADOMAIN"/>
</dbReference>
<accession>A0A8K1SZ34</accession>
<dbReference type="GO" id="GO:0005667">
    <property type="term" value="C:transcription regulator complex"/>
    <property type="evidence" value="ECO:0007669"/>
    <property type="project" value="TreeGrafter"/>
</dbReference>